<dbReference type="HOGENOM" id="CLU_2330067_0_0_5"/>
<dbReference type="Pfam" id="PF12073">
    <property type="entry name" value="DUF3553"/>
    <property type="match status" value="1"/>
</dbReference>
<dbReference type="AlphaFoldDB" id="D5QFV4"/>
<comment type="caution">
    <text evidence="1">The sequence shown here is derived from an EMBL/GenBank/DDBJ whole genome shotgun (WGS) entry which is preliminary data.</text>
</comment>
<dbReference type="EMBL" id="ADTV01000039">
    <property type="protein sequence ID" value="EFG84010.1"/>
    <property type="molecule type" value="Genomic_DNA"/>
</dbReference>
<proteinExistence type="predicted"/>
<evidence type="ECO:0008006" key="3">
    <source>
        <dbReference type="Google" id="ProtNLM"/>
    </source>
</evidence>
<dbReference type="InterPro" id="IPR021938">
    <property type="entry name" value="DUF3553"/>
</dbReference>
<evidence type="ECO:0000313" key="1">
    <source>
        <dbReference type="EMBL" id="EFG84010.1"/>
    </source>
</evidence>
<evidence type="ECO:0000313" key="2">
    <source>
        <dbReference type="Proteomes" id="UP000006468"/>
    </source>
</evidence>
<organism evidence="1 2">
    <name type="scientific">Novacetimonas hansenii ATCC 23769</name>
    <dbReference type="NCBI Taxonomy" id="714995"/>
    <lineage>
        <taxon>Bacteria</taxon>
        <taxon>Pseudomonadati</taxon>
        <taxon>Pseudomonadota</taxon>
        <taxon>Alphaproteobacteria</taxon>
        <taxon>Acetobacterales</taxon>
        <taxon>Acetobacteraceae</taxon>
        <taxon>Novacetimonas</taxon>
    </lineage>
</organism>
<protein>
    <recommendedName>
        <fullName evidence="3">DUF3553 domain-containing protein</fullName>
    </recommendedName>
</protein>
<accession>D5QFV4</accession>
<sequence>MTRNDRGPFFIEPDANRFKRPKSVLYDIRHYSRVYGFMTASLPFHSFLIPGQHVAHPEHPEWGMGQVQSATGRRVVVMFPHAGKVAIDAMVIQLTVVD</sequence>
<gene>
    <name evidence="1" type="ORF">GXY_10119</name>
</gene>
<reference evidence="1 2" key="1">
    <citation type="journal article" date="2010" name="J. Bacteriol.">
        <title>Genome sequence of a cellulose-producing bacterium, Gluconacetobacter hansenii ATCC 23769.</title>
        <authorList>
            <person name="Iyer P.R."/>
            <person name="Geib S.M."/>
            <person name="Catchmark J."/>
            <person name="Kao T.H."/>
            <person name="Tien M."/>
        </authorList>
    </citation>
    <scope>NUCLEOTIDE SEQUENCE [LARGE SCALE GENOMIC DNA]</scope>
    <source>
        <strain evidence="1 2">ATCC 23769</strain>
    </source>
</reference>
<name>D5QFV4_NOVHA</name>
<dbReference type="Proteomes" id="UP000006468">
    <property type="component" value="Chromosome"/>
</dbReference>